<dbReference type="CDD" id="cd06257">
    <property type="entry name" value="DnaJ"/>
    <property type="match status" value="1"/>
</dbReference>
<proteinExistence type="predicted"/>
<sequence>MRRRDRPYHILGIQPGATVEEIKAAWRTAAKRYHPDVAMGMTSKEAAGKFREATEAYI</sequence>
<dbReference type="InterPro" id="IPR001623">
    <property type="entry name" value="DnaJ_domain"/>
</dbReference>
<reference evidence="2" key="1">
    <citation type="journal article" date="2015" name="Nature">
        <title>Complex archaea that bridge the gap between prokaryotes and eukaryotes.</title>
        <authorList>
            <person name="Spang A."/>
            <person name="Saw J.H."/>
            <person name="Jorgensen S.L."/>
            <person name="Zaremba-Niedzwiedzka K."/>
            <person name="Martijn J."/>
            <person name="Lind A.E."/>
            <person name="van Eijk R."/>
            <person name="Schleper C."/>
            <person name="Guy L."/>
            <person name="Ettema T.J."/>
        </authorList>
    </citation>
    <scope>NUCLEOTIDE SEQUENCE</scope>
</reference>
<dbReference type="EMBL" id="LAZR01066990">
    <property type="protein sequence ID" value="KKK52497.1"/>
    <property type="molecule type" value="Genomic_DNA"/>
</dbReference>
<evidence type="ECO:0000259" key="1">
    <source>
        <dbReference type="PROSITE" id="PS50076"/>
    </source>
</evidence>
<dbReference type="AlphaFoldDB" id="A0A0F8W6V7"/>
<dbReference type="Gene3D" id="1.10.287.110">
    <property type="entry name" value="DnaJ domain"/>
    <property type="match status" value="1"/>
</dbReference>
<dbReference type="PANTHER" id="PTHR24074">
    <property type="entry name" value="CO-CHAPERONE PROTEIN DJLA"/>
    <property type="match status" value="1"/>
</dbReference>
<feature type="domain" description="J" evidence="1">
    <location>
        <begin position="6"/>
        <end position="58"/>
    </location>
</feature>
<dbReference type="InterPro" id="IPR050817">
    <property type="entry name" value="DjlA_DnaK_co-chaperone"/>
</dbReference>
<dbReference type="SUPFAM" id="SSF46565">
    <property type="entry name" value="Chaperone J-domain"/>
    <property type="match status" value="1"/>
</dbReference>
<organism evidence="2">
    <name type="scientific">marine sediment metagenome</name>
    <dbReference type="NCBI Taxonomy" id="412755"/>
    <lineage>
        <taxon>unclassified sequences</taxon>
        <taxon>metagenomes</taxon>
        <taxon>ecological metagenomes</taxon>
    </lineage>
</organism>
<gene>
    <name evidence="2" type="ORF">LCGC14_3104340</name>
</gene>
<protein>
    <recommendedName>
        <fullName evidence="1">J domain-containing protein</fullName>
    </recommendedName>
</protein>
<accession>A0A0F8W6V7</accession>
<dbReference type="InterPro" id="IPR036869">
    <property type="entry name" value="J_dom_sf"/>
</dbReference>
<dbReference type="Pfam" id="PF00226">
    <property type="entry name" value="DnaJ"/>
    <property type="match status" value="1"/>
</dbReference>
<dbReference type="PROSITE" id="PS50076">
    <property type="entry name" value="DNAJ_2"/>
    <property type="match status" value="1"/>
</dbReference>
<feature type="non-terminal residue" evidence="2">
    <location>
        <position position="58"/>
    </location>
</feature>
<name>A0A0F8W6V7_9ZZZZ</name>
<evidence type="ECO:0000313" key="2">
    <source>
        <dbReference type="EMBL" id="KKK52497.1"/>
    </source>
</evidence>
<dbReference type="PRINTS" id="PR00625">
    <property type="entry name" value="JDOMAIN"/>
</dbReference>
<comment type="caution">
    <text evidence="2">The sequence shown here is derived from an EMBL/GenBank/DDBJ whole genome shotgun (WGS) entry which is preliminary data.</text>
</comment>
<dbReference type="SMART" id="SM00271">
    <property type="entry name" value="DnaJ"/>
    <property type="match status" value="1"/>
</dbReference>